<organism evidence="3 4">
    <name type="scientific">Fluviicola taffensis (strain DSM 16823 / NCIMB 13979 / RW262)</name>
    <dbReference type="NCBI Taxonomy" id="755732"/>
    <lineage>
        <taxon>Bacteria</taxon>
        <taxon>Pseudomonadati</taxon>
        <taxon>Bacteroidota</taxon>
        <taxon>Flavobacteriia</taxon>
        <taxon>Flavobacteriales</taxon>
        <taxon>Crocinitomicaceae</taxon>
        <taxon>Fluviicola</taxon>
    </lineage>
</organism>
<dbReference type="KEGG" id="fte:Fluta_0728"/>
<dbReference type="SUPFAM" id="SSF53756">
    <property type="entry name" value="UDP-Glycosyltransferase/glycogen phosphorylase"/>
    <property type="match status" value="1"/>
</dbReference>
<evidence type="ECO:0000259" key="1">
    <source>
        <dbReference type="Pfam" id="PF00534"/>
    </source>
</evidence>
<feature type="domain" description="Glycosyl transferase family 1" evidence="1">
    <location>
        <begin position="132"/>
        <end position="302"/>
    </location>
</feature>
<evidence type="ECO:0000259" key="2">
    <source>
        <dbReference type="Pfam" id="PF13439"/>
    </source>
</evidence>
<feature type="domain" description="Glycosyltransferase subfamily 4-like N-terminal" evidence="2">
    <location>
        <begin position="14"/>
        <end position="122"/>
    </location>
</feature>
<dbReference type="Pfam" id="PF13439">
    <property type="entry name" value="Glyco_transf_4"/>
    <property type="match status" value="1"/>
</dbReference>
<dbReference type="PANTHER" id="PTHR12526">
    <property type="entry name" value="GLYCOSYLTRANSFERASE"/>
    <property type="match status" value="1"/>
</dbReference>
<dbReference type="InterPro" id="IPR028098">
    <property type="entry name" value="Glyco_trans_4-like_N"/>
</dbReference>
<reference evidence="4" key="2">
    <citation type="submission" date="2011-02" db="EMBL/GenBank/DDBJ databases">
        <title>The complete genome of Fluviicola taffensis DSM 16823.</title>
        <authorList>
            <consortium name="US DOE Joint Genome Institute (JGI-PGF)"/>
            <person name="Lucas S."/>
            <person name="Copeland A."/>
            <person name="Lapidus A."/>
            <person name="Bruce D."/>
            <person name="Goodwin L."/>
            <person name="Pitluck S."/>
            <person name="Kyrpides N."/>
            <person name="Mavromatis K."/>
            <person name="Ivanova N."/>
            <person name="Mikhailova N."/>
            <person name="Pagani I."/>
            <person name="Chertkov O."/>
            <person name="Detter J.C."/>
            <person name="Han C."/>
            <person name="Tapia R."/>
            <person name="Land M."/>
            <person name="Hauser L."/>
            <person name="Markowitz V."/>
            <person name="Cheng J.-F."/>
            <person name="Hugenholtz P."/>
            <person name="Woyke T."/>
            <person name="Wu D."/>
            <person name="Tindall B."/>
            <person name="Pomrenke H.G."/>
            <person name="Brambilla E."/>
            <person name="Klenk H.-P."/>
            <person name="Eisen J.A."/>
        </authorList>
    </citation>
    <scope>NUCLEOTIDE SEQUENCE [LARGE SCALE GENOMIC DNA]</scope>
    <source>
        <strain evidence="4">DSM 16823 / RW262 / RW262</strain>
    </source>
</reference>
<keyword evidence="3" id="KW-0808">Transferase</keyword>
<dbReference type="Pfam" id="PF00534">
    <property type="entry name" value="Glycos_transf_1"/>
    <property type="match status" value="1"/>
</dbReference>
<accession>F2II32</accession>
<protein>
    <submittedName>
        <fullName evidence="3">Glycosyl transferase group 1</fullName>
    </submittedName>
</protein>
<sequence length="323" mass="37046">MENGFLVQTIETKSLWKSGKAIRTCRRFLKELSITQVHCHLAHANWIGLWAAKLSGIKTRMFTRHSGEPLKTHWKERLIDKIQNRLATKIVAISKNIDDLLSKQGVPKSKREIIHHGFDLERFSNPNLLEVERIKKQYNPDNLSPTIGVISRFLELKGIQYIIPAFESLLKQYPNAQLALFGASENADYSSTINELLKKIPKQNVQIVSFENNVFDLYQLFDIYLHVPINPTCEAFGQTYVEALAAGVPSIFTLSGIAREFIVNEENALVVPFEDSEAIVNSIIRLLEDKELREKLRVNGQKSVNELFSFETYIEQLQRLYSK</sequence>
<dbReference type="EMBL" id="CP002542">
    <property type="protein sequence ID" value="AEA42732.1"/>
    <property type="molecule type" value="Genomic_DNA"/>
</dbReference>
<proteinExistence type="predicted"/>
<name>F2II32_FLUTR</name>
<dbReference type="Proteomes" id="UP000007463">
    <property type="component" value="Chromosome"/>
</dbReference>
<keyword evidence="4" id="KW-1185">Reference proteome</keyword>
<evidence type="ECO:0000313" key="4">
    <source>
        <dbReference type="Proteomes" id="UP000007463"/>
    </source>
</evidence>
<dbReference type="Gene3D" id="3.40.50.2000">
    <property type="entry name" value="Glycogen Phosphorylase B"/>
    <property type="match status" value="2"/>
</dbReference>
<dbReference type="GO" id="GO:0016757">
    <property type="term" value="F:glycosyltransferase activity"/>
    <property type="evidence" value="ECO:0007669"/>
    <property type="project" value="InterPro"/>
</dbReference>
<gene>
    <name evidence="3" type="ordered locus">Fluta_0728</name>
</gene>
<dbReference type="InterPro" id="IPR001296">
    <property type="entry name" value="Glyco_trans_1"/>
</dbReference>
<evidence type="ECO:0000313" key="3">
    <source>
        <dbReference type="EMBL" id="AEA42732.1"/>
    </source>
</evidence>
<reference evidence="3 4" key="1">
    <citation type="journal article" date="2011" name="Stand. Genomic Sci.">
        <title>Complete genome sequence of the gliding freshwater bacterium Fluviicola taffensis type strain (RW262).</title>
        <authorList>
            <person name="Woyke T."/>
            <person name="Chertkov O."/>
            <person name="Lapidus A."/>
            <person name="Nolan M."/>
            <person name="Lucas S."/>
            <person name="Del Rio T.G."/>
            <person name="Tice H."/>
            <person name="Cheng J.F."/>
            <person name="Tapia R."/>
            <person name="Han C."/>
            <person name="Goodwin L."/>
            <person name="Pitluck S."/>
            <person name="Liolios K."/>
            <person name="Pagani I."/>
            <person name="Ivanova N."/>
            <person name="Huntemann M."/>
            <person name="Mavromatis K."/>
            <person name="Mikhailova N."/>
            <person name="Pati A."/>
            <person name="Chen A."/>
            <person name="Palaniappan K."/>
            <person name="Land M."/>
            <person name="Hauser L."/>
            <person name="Brambilla E.M."/>
            <person name="Rohde M."/>
            <person name="Mwirichia R."/>
            <person name="Sikorski J."/>
            <person name="Tindall B.J."/>
            <person name="Goker M."/>
            <person name="Bristow J."/>
            <person name="Eisen J.A."/>
            <person name="Markowitz V."/>
            <person name="Hugenholtz P."/>
            <person name="Klenk H.P."/>
            <person name="Kyrpides N.C."/>
        </authorList>
    </citation>
    <scope>NUCLEOTIDE SEQUENCE [LARGE SCALE GENOMIC DNA]</scope>
    <source>
        <strain evidence="4">DSM 16823 / RW262 / RW262</strain>
    </source>
</reference>
<dbReference type="AlphaFoldDB" id="F2II32"/>
<dbReference type="HOGENOM" id="CLU_058780_0_0_10"/>
<dbReference type="eggNOG" id="COG0438">
    <property type="taxonomic scope" value="Bacteria"/>
</dbReference>
<dbReference type="CDD" id="cd03801">
    <property type="entry name" value="GT4_PimA-like"/>
    <property type="match status" value="1"/>
</dbReference>
<dbReference type="STRING" id="755732.Fluta_0728"/>